<evidence type="ECO:0008006" key="3">
    <source>
        <dbReference type="Google" id="ProtNLM"/>
    </source>
</evidence>
<proteinExistence type="predicted"/>
<dbReference type="SUPFAM" id="SSF54495">
    <property type="entry name" value="UBC-like"/>
    <property type="match status" value="1"/>
</dbReference>
<dbReference type="CDD" id="cd24163">
    <property type="entry name" value="RWDD2_C"/>
    <property type="match status" value="1"/>
</dbReference>
<dbReference type="InterPro" id="IPR017359">
    <property type="entry name" value="Phi-like"/>
</dbReference>
<organism evidence="1 2">
    <name type="scientific">Amniculicola lignicola CBS 123094</name>
    <dbReference type="NCBI Taxonomy" id="1392246"/>
    <lineage>
        <taxon>Eukaryota</taxon>
        <taxon>Fungi</taxon>
        <taxon>Dikarya</taxon>
        <taxon>Ascomycota</taxon>
        <taxon>Pezizomycotina</taxon>
        <taxon>Dothideomycetes</taxon>
        <taxon>Pleosporomycetidae</taxon>
        <taxon>Pleosporales</taxon>
        <taxon>Amniculicolaceae</taxon>
        <taxon>Amniculicola</taxon>
    </lineage>
</organism>
<dbReference type="AlphaFoldDB" id="A0A6A5X383"/>
<gene>
    <name evidence="1" type="ORF">P154DRAFT_517120</name>
</gene>
<dbReference type="OrthoDB" id="432412at2759"/>
<reference evidence="1" key="1">
    <citation type="journal article" date="2020" name="Stud. Mycol.">
        <title>101 Dothideomycetes genomes: a test case for predicting lifestyles and emergence of pathogens.</title>
        <authorList>
            <person name="Haridas S."/>
            <person name="Albert R."/>
            <person name="Binder M."/>
            <person name="Bloem J."/>
            <person name="Labutti K."/>
            <person name="Salamov A."/>
            <person name="Andreopoulos B."/>
            <person name="Baker S."/>
            <person name="Barry K."/>
            <person name="Bills G."/>
            <person name="Bluhm B."/>
            <person name="Cannon C."/>
            <person name="Castanera R."/>
            <person name="Culley D."/>
            <person name="Daum C."/>
            <person name="Ezra D."/>
            <person name="Gonzalez J."/>
            <person name="Henrissat B."/>
            <person name="Kuo A."/>
            <person name="Liang C."/>
            <person name="Lipzen A."/>
            <person name="Lutzoni F."/>
            <person name="Magnuson J."/>
            <person name="Mondo S."/>
            <person name="Nolan M."/>
            <person name="Ohm R."/>
            <person name="Pangilinan J."/>
            <person name="Park H.-J."/>
            <person name="Ramirez L."/>
            <person name="Alfaro M."/>
            <person name="Sun H."/>
            <person name="Tritt A."/>
            <person name="Yoshinaga Y."/>
            <person name="Zwiers L.-H."/>
            <person name="Turgeon B."/>
            <person name="Goodwin S."/>
            <person name="Spatafora J."/>
            <person name="Crous P."/>
            <person name="Grigoriev I."/>
        </authorList>
    </citation>
    <scope>NUCLEOTIDE SEQUENCE</scope>
    <source>
        <strain evidence="1">CBS 123094</strain>
    </source>
</reference>
<protein>
    <recommendedName>
        <fullName evidence="3">RWD domain-containing protein</fullName>
    </recommendedName>
</protein>
<dbReference type="PANTHER" id="PTHR15955">
    <property type="entry name" value="RWD DOMAIN CONTAINING PROTEIN 2"/>
    <property type="match status" value="1"/>
</dbReference>
<evidence type="ECO:0000313" key="2">
    <source>
        <dbReference type="Proteomes" id="UP000799779"/>
    </source>
</evidence>
<dbReference type="PANTHER" id="PTHR15955:SF8">
    <property type="entry name" value="RWD DOMAIN-CONTAINING PROTEIN 2B-RELATED"/>
    <property type="match status" value="1"/>
</dbReference>
<accession>A0A6A5X383</accession>
<keyword evidence="2" id="KW-1185">Reference proteome</keyword>
<sequence>MSTVETSRLDDELELLHAMYPEQISFEPRSRDLKFTDNSAVLHLRLPEQYPETGFPEVVAGKDFTKNDVRDLTKSAIKALGLGEGEEAIDAIIACFQSTMTRTDHENDTAVEYDSTKTASSVSDSNKTAITWLHHLLALTKRKLALSPAPTVSGITKPGYPGVMLFSGPAAAVDEHINILKAENWQAFQVRYSENELWEFAHGREVREVETMADIVKAVEVGNDGPKRKQDFLKAVGIK</sequence>
<dbReference type="InterPro" id="IPR016135">
    <property type="entry name" value="UBQ-conjugating_enzyme/RWD"/>
</dbReference>
<dbReference type="InterPro" id="IPR059181">
    <property type="entry name" value="RWDD2A-B_C"/>
</dbReference>
<name>A0A6A5X383_9PLEO</name>
<evidence type="ECO:0000313" key="1">
    <source>
        <dbReference type="EMBL" id="KAF2007375.1"/>
    </source>
</evidence>
<dbReference type="EMBL" id="ML977557">
    <property type="protein sequence ID" value="KAF2007375.1"/>
    <property type="molecule type" value="Genomic_DNA"/>
</dbReference>
<dbReference type="Proteomes" id="UP000799779">
    <property type="component" value="Unassembled WGS sequence"/>
</dbReference>